<keyword evidence="3 6" id="KW-1133">Transmembrane helix</keyword>
<dbReference type="InterPro" id="IPR037185">
    <property type="entry name" value="EmrE-like"/>
</dbReference>
<proteinExistence type="predicted"/>
<feature type="transmembrane region" description="Helical" evidence="6">
    <location>
        <begin position="54"/>
        <end position="72"/>
    </location>
</feature>
<dbReference type="AlphaFoldDB" id="A0A8K0JT82"/>
<feature type="transmembrane region" description="Helical" evidence="6">
    <location>
        <begin position="360"/>
        <end position="385"/>
    </location>
</feature>
<dbReference type="Pfam" id="PF05653">
    <property type="entry name" value="Mg_trans_NIPA"/>
    <property type="match status" value="2"/>
</dbReference>
<organism evidence="7 8">
    <name type="scientific">Filobasidium floriforme</name>
    <dbReference type="NCBI Taxonomy" id="5210"/>
    <lineage>
        <taxon>Eukaryota</taxon>
        <taxon>Fungi</taxon>
        <taxon>Dikarya</taxon>
        <taxon>Basidiomycota</taxon>
        <taxon>Agaricomycotina</taxon>
        <taxon>Tremellomycetes</taxon>
        <taxon>Filobasidiales</taxon>
        <taxon>Filobasidiaceae</taxon>
        <taxon>Filobasidium</taxon>
    </lineage>
</organism>
<keyword evidence="2 6" id="KW-0812">Transmembrane</keyword>
<dbReference type="SUPFAM" id="SSF103481">
    <property type="entry name" value="Multidrug resistance efflux transporter EmrE"/>
    <property type="match status" value="1"/>
</dbReference>
<feature type="compositionally biased region" description="Low complexity" evidence="5">
    <location>
        <begin position="585"/>
        <end position="610"/>
    </location>
</feature>
<dbReference type="Proteomes" id="UP000812966">
    <property type="component" value="Unassembled WGS sequence"/>
</dbReference>
<dbReference type="PANTHER" id="PTHR12570">
    <property type="match status" value="1"/>
</dbReference>
<dbReference type="GO" id="GO:0016020">
    <property type="term" value="C:membrane"/>
    <property type="evidence" value="ECO:0007669"/>
    <property type="project" value="UniProtKB-SubCell"/>
</dbReference>
<dbReference type="InterPro" id="IPR008521">
    <property type="entry name" value="Mg_trans_NIPA"/>
</dbReference>
<feature type="transmembrane region" description="Helical" evidence="6">
    <location>
        <begin position="12"/>
        <end position="34"/>
    </location>
</feature>
<name>A0A8K0JT82_9TREE</name>
<evidence type="ECO:0000256" key="6">
    <source>
        <dbReference type="SAM" id="Phobius"/>
    </source>
</evidence>
<feature type="region of interest" description="Disordered" evidence="5">
    <location>
        <begin position="437"/>
        <end position="493"/>
    </location>
</feature>
<dbReference type="OrthoDB" id="2504919at2759"/>
<evidence type="ECO:0000313" key="8">
    <source>
        <dbReference type="Proteomes" id="UP000812966"/>
    </source>
</evidence>
<evidence type="ECO:0000313" key="7">
    <source>
        <dbReference type="EMBL" id="KAG7575399.1"/>
    </source>
</evidence>
<feature type="transmembrane region" description="Helical" evidence="6">
    <location>
        <begin position="152"/>
        <end position="173"/>
    </location>
</feature>
<gene>
    <name evidence="7" type="ORF">FFLO_00389</name>
</gene>
<feature type="transmembrane region" description="Helical" evidence="6">
    <location>
        <begin position="397"/>
        <end position="417"/>
    </location>
</feature>
<feature type="region of interest" description="Disordered" evidence="5">
    <location>
        <begin position="526"/>
        <end position="610"/>
    </location>
</feature>
<dbReference type="EMBL" id="JABELV010000004">
    <property type="protein sequence ID" value="KAG7575399.1"/>
    <property type="molecule type" value="Genomic_DNA"/>
</dbReference>
<feature type="transmembrane region" description="Helical" evidence="6">
    <location>
        <begin position="334"/>
        <end position="354"/>
    </location>
</feature>
<comment type="caution">
    <text evidence="7">The sequence shown here is derived from an EMBL/GenBank/DDBJ whole genome shotgun (WGS) entry which is preliminary data.</text>
</comment>
<feature type="transmembrane region" description="Helical" evidence="6">
    <location>
        <begin position="78"/>
        <end position="99"/>
    </location>
</feature>
<feature type="region of interest" description="Disordered" evidence="5">
    <location>
        <begin position="186"/>
        <end position="210"/>
    </location>
</feature>
<dbReference type="PANTHER" id="PTHR12570:SF86">
    <property type="entry name" value="ADR321CP"/>
    <property type="match status" value="1"/>
</dbReference>
<feature type="transmembrane region" description="Helical" evidence="6">
    <location>
        <begin position="111"/>
        <end position="132"/>
    </location>
</feature>
<comment type="subcellular location">
    <subcellularLocation>
        <location evidence="1">Membrane</location>
        <topology evidence="1">Multi-pass membrane protein</topology>
    </subcellularLocation>
</comment>
<dbReference type="GO" id="GO:0015095">
    <property type="term" value="F:magnesium ion transmembrane transporter activity"/>
    <property type="evidence" value="ECO:0007669"/>
    <property type="project" value="InterPro"/>
</dbReference>
<evidence type="ECO:0008006" key="9">
    <source>
        <dbReference type="Google" id="ProtNLM"/>
    </source>
</evidence>
<evidence type="ECO:0000256" key="5">
    <source>
        <dbReference type="SAM" id="MobiDB-lite"/>
    </source>
</evidence>
<feature type="region of interest" description="Disordered" evidence="5">
    <location>
        <begin position="226"/>
        <end position="252"/>
    </location>
</feature>
<reference evidence="7" key="1">
    <citation type="submission" date="2020-04" db="EMBL/GenBank/DDBJ databases">
        <title>Analysis of mating type loci in Filobasidium floriforme.</title>
        <authorList>
            <person name="Nowrousian M."/>
        </authorList>
    </citation>
    <scope>NUCLEOTIDE SEQUENCE</scope>
    <source>
        <strain evidence="7">CBS 6242</strain>
    </source>
</reference>
<dbReference type="Gene3D" id="1.10.3730.20">
    <property type="match status" value="1"/>
</dbReference>
<keyword evidence="4 6" id="KW-0472">Membrane</keyword>
<evidence type="ECO:0000256" key="1">
    <source>
        <dbReference type="ARBA" id="ARBA00004141"/>
    </source>
</evidence>
<keyword evidence="8" id="KW-1185">Reference proteome</keyword>
<evidence type="ECO:0000256" key="4">
    <source>
        <dbReference type="ARBA" id="ARBA00023136"/>
    </source>
</evidence>
<protein>
    <recommendedName>
        <fullName evidence="9">Magnesium transporter NIPA-domain-containing protein</fullName>
    </recommendedName>
</protein>
<sequence length="610" mass="65352">MMEEPNAGKAGIPIVVGILVGLLASFVQSLGLTIQRKSHIQNDSLPLSKQKKTYRRPLWLFGFAVFITSNLFGTVFQIGALPIVVLAPLGAVSLLWNAVLSRLLLRERFSVRTLAGTCLIATGASLIAIFGVVPEENHTLDELMTLFRRKGFVVYITLMSLTVVAVLAVSHLVEFGLHRRDRTGTIRLPQDSEATPDPSDYGSIDNRQNSIPFKTASAPRLIAVVDNESSTPSPPSTPVTRSALRRQPVEGEPDKAIRPAKRVHYKDLSVTDDGSDGDVEHTVIDSESKTLLGLSFAACSGTLSGMSLLFAKCAVELLILTFASKGKQNQFKSVQSWILLVGLGITALAQLYYLNYSLRLAGPAMICPLAFCFYNISSIFDGLVFYSQFSELAPHQIALVTIGIAVLLLGVWSVSAVKADTGEGGVQLGSWADEADLTDDEEDASPVWSEAFTDEPGGDGLDHHNSSALATQEDVARTPPLSPLVSPRRRRSSGYQARYGTLIPELAPPGMPAGFSIGFNTSSPGFALRRHHHHHEHANSDGEALGRQVRSSSEPRTGKRASSLDGGTRSAEARLASSLTQSTDGSGRSSLPSGLLSSSPGDVPSPKSRS</sequence>
<evidence type="ECO:0000256" key="3">
    <source>
        <dbReference type="ARBA" id="ARBA00022989"/>
    </source>
</evidence>
<evidence type="ECO:0000256" key="2">
    <source>
        <dbReference type="ARBA" id="ARBA00022692"/>
    </source>
</evidence>
<accession>A0A8K0JT82</accession>